<dbReference type="InterPro" id="IPR011991">
    <property type="entry name" value="ArsR-like_HTH"/>
</dbReference>
<evidence type="ECO:0000313" key="3">
    <source>
        <dbReference type="Proteomes" id="UP001380822"/>
    </source>
</evidence>
<evidence type="ECO:0000256" key="1">
    <source>
        <dbReference type="SAM" id="MobiDB-lite"/>
    </source>
</evidence>
<dbReference type="InterPro" id="IPR036390">
    <property type="entry name" value="WH_DNA-bd_sf"/>
</dbReference>
<keyword evidence="3" id="KW-1185">Reference proteome</keyword>
<organism evidence="2 3">
    <name type="scientific">Pannonibacter anstelovis</name>
    <dbReference type="NCBI Taxonomy" id="3121537"/>
    <lineage>
        <taxon>Bacteria</taxon>
        <taxon>Pseudomonadati</taxon>
        <taxon>Pseudomonadota</taxon>
        <taxon>Alphaproteobacteria</taxon>
        <taxon>Hyphomicrobiales</taxon>
        <taxon>Stappiaceae</taxon>
        <taxon>Pannonibacter</taxon>
    </lineage>
</organism>
<evidence type="ECO:0000313" key="2">
    <source>
        <dbReference type="EMBL" id="MEH0098665.1"/>
    </source>
</evidence>
<evidence type="ECO:0008006" key="4">
    <source>
        <dbReference type="Google" id="ProtNLM"/>
    </source>
</evidence>
<dbReference type="EMBL" id="JBAKBE010000017">
    <property type="protein sequence ID" value="MEH0098665.1"/>
    <property type="molecule type" value="Genomic_DNA"/>
</dbReference>
<name>A0ABU7ZTX2_9HYPH</name>
<proteinExistence type="predicted"/>
<sequence length="142" mass="15872">MLVQAGSEGRAVGHIGERLGLHSTTLSFHLSQLKHAGLVTFRREGRSFDLHRQLCGDERADGLSHRELLRRRYQRLRGRHSGLRPGRPVSGKRRFQVENRPASQFQSAENSPDRGAELFPLPDTTCRATVLSPTCSESPSAF</sequence>
<dbReference type="RefSeq" id="WP_334257579.1">
    <property type="nucleotide sequence ID" value="NZ_JBAKBE010000017.1"/>
</dbReference>
<dbReference type="InterPro" id="IPR036388">
    <property type="entry name" value="WH-like_DNA-bd_sf"/>
</dbReference>
<feature type="region of interest" description="Disordered" evidence="1">
    <location>
        <begin position="78"/>
        <end position="120"/>
    </location>
</feature>
<comment type="caution">
    <text evidence="2">The sequence shown here is derived from an EMBL/GenBank/DDBJ whole genome shotgun (WGS) entry which is preliminary data.</text>
</comment>
<feature type="compositionally biased region" description="Polar residues" evidence="1">
    <location>
        <begin position="101"/>
        <end position="110"/>
    </location>
</feature>
<reference evidence="2 3" key="1">
    <citation type="submission" date="2024-02" db="EMBL/GenBank/DDBJ databases">
        <title>A new putative Pannonibacter species isolated from two cases of bloodstream infections in paediatric patients.</title>
        <authorList>
            <person name="Castellana S."/>
            <person name="De Laurentiis V."/>
            <person name="Grassi M."/>
            <person name="De Leonardis F."/>
            <person name="Mosca A."/>
            <person name="De Carlo C."/>
            <person name="Sparapano E."/>
            <person name="Ronga L."/>
            <person name="Santacroce L."/>
            <person name="Chironna M."/>
            <person name="De Robertis A."/>
            <person name="Bianco A."/>
            <person name="Del Sambro L."/>
            <person name="Capozzi L."/>
            <person name="Parisi A."/>
        </authorList>
    </citation>
    <scope>NUCLEOTIDE SEQUENCE [LARGE SCALE GENOMIC DNA]</scope>
    <source>
        <strain evidence="2 3">Pt2</strain>
    </source>
</reference>
<accession>A0ABU7ZTX2</accession>
<protein>
    <recommendedName>
        <fullName evidence="4">HTH arsR-type domain-containing protein</fullName>
    </recommendedName>
</protein>
<dbReference type="SUPFAM" id="SSF46785">
    <property type="entry name" value="Winged helix' DNA-binding domain"/>
    <property type="match status" value="1"/>
</dbReference>
<gene>
    <name evidence="2" type="ORF">V6L76_20560</name>
</gene>
<dbReference type="Gene3D" id="1.10.10.10">
    <property type="entry name" value="Winged helix-like DNA-binding domain superfamily/Winged helix DNA-binding domain"/>
    <property type="match status" value="1"/>
</dbReference>
<dbReference type="Proteomes" id="UP001380822">
    <property type="component" value="Unassembled WGS sequence"/>
</dbReference>
<dbReference type="CDD" id="cd00090">
    <property type="entry name" value="HTH_ARSR"/>
    <property type="match status" value="1"/>
</dbReference>